<keyword evidence="2" id="KW-0812">Transmembrane</keyword>
<evidence type="ECO:0000313" key="4">
    <source>
        <dbReference type="Proteomes" id="UP000580910"/>
    </source>
</evidence>
<dbReference type="EMBL" id="JACGXA010000001">
    <property type="protein sequence ID" value="MBA8802135.1"/>
    <property type="molecule type" value="Genomic_DNA"/>
</dbReference>
<organism evidence="3 4">
    <name type="scientific">Nocardioides ginsengisegetis</name>
    <dbReference type="NCBI Taxonomy" id="661491"/>
    <lineage>
        <taxon>Bacteria</taxon>
        <taxon>Bacillati</taxon>
        <taxon>Actinomycetota</taxon>
        <taxon>Actinomycetes</taxon>
        <taxon>Propionibacteriales</taxon>
        <taxon>Nocardioidaceae</taxon>
        <taxon>Nocardioides</taxon>
    </lineage>
</organism>
<evidence type="ECO:0008006" key="5">
    <source>
        <dbReference type="Google" id="ProtNLM"/>
    </source>
</evidence>
<evidence type="ECO:0000313" key="3">
    <source>
        <dbReference type="EMBL" id="MBA8802135.1"/>
    </source>
</evidence>
<feature type="region of interest" description="Disordered" evidence="1">
    <location>
        <begin position="62"/>
        <end position="81"/>
    </location>
</feature>
<sequence>MVNELRTLLRENVEHAPEDHADLGEVLRLGRSRVRRRRTLVGSGAVSAVAVAGLVTALALGGPGTDHATGPASRPLPDAPTTSLADAVPAVAGRDYTELASYTNDNLDADNGQYFDGVTDDGLILFRDGPRSDQLRPRFALLDPATGTKDWLPDLRIGQTQTWPAELGSDRLILVGPSGSKASTLTAWVFDRGRRTWSELTWPGLPAVGFPGAAQVGPDERLYVGVPATQGKIPEGGWPTQAGGDAEDADAQGDSFELWSVSLTDGSDARDEGLRFGELAFTPHSMVWTDRSNGDAGQVHVRDLATGEEHAFDPHSGDRCNLLGFGATDDRVVLSQYCGTYGDVRDDRVQVLTTDGDQVVTIQDSSIDGMLAGAGGDGSLVEITAYERGQAGTYIYDLASGRLLRISDAMAKWGNGGPAPDGTFLWCTPTNRGHGQVQHVGELTP</sequence>
<accession>A0A7W3IWV3</accession>
<name>A0A7W3IWV3_9ACTN</name>
<reference evidence="3 4" key="1">
    <citation type="submission" date="2020-07" db="EMBL/GenBank/DDBJ databases">
        <title>Sequencing the genomes of 1000 actinobacteria strains.</title>
        <authorList>
            <person name="Klenk H.-P."/>
        </authorList>
    </citation>
    <scope>NUCLEOTIDE SEQUENCE [LARGE SCALE GENOMIC DNA]</scope>
    <source>
        <strain evidence="3 4">DSM 21349</strain>
    </source>
</reference>
<gene>
    <name evidence="3" type="ORF">FB382_000426</name>
</gene>
<dbReference type="Proteomes" id="UP000580910">
    <property type="component" value="Unassembled WGS sequence"/>
</dbReference>
<evidence type="ECO:0000256" key="1">
    <source>
        <dbReference type="SAM" id="MobiDB-lite"/>
    </source>
</evidence>
<keyword evidence="4" id="KW-1185">Reference proteome</keyword>
<dbReference type="AlphaFoldDB" id="A0A7W3IWV3"/>
<feature type="transmembrane region" description="Helical" evidence="2">
    <location>
        <begin position="40"/>
        <end position="61"/>
    </location>
</feature>
<dbReference type="RefSeq" id="WP_182536381.1">
    <property type="nucleotide sequence ID" value="NZ_JACGXA010000001.1"/>
</dbReference>
<keyword evidence="2" id="KW-1133">Transmembrane helix</keyword>
<evidence type="ECO:0000256" key="2">
    <source>
        <dbReference type="SAM" id="Phobius"/>
    </source>
</evidence>
<keyword evidence="2" id="KW-0472">Membrane</keyword>
<dbReference type="SUPFAM" id="SSF69322">
    <property type="entry name" value="Tricorn protease domain 2"/>
    <property type="match status" value="1"/>
</dbReference>
<feature type="region of interest" description="Disordered" evidence="1">
    <location>
        <begin position="230"/>
        <end position="250"/>
    </location>
</feature>
<protein>
    <recommendedName>
        <fullName evidence="5">WD40-like Beta Propeller Repeat</fullName>
    </recommendedName>
</protein>
<comment type="caution">
    <text evidence="3">The sequence shown here is derived from an EMBL/GenBank/DDBJ whole genome shotgun (WGS) entry which is preliminary data.</text>
</comment>
<proteinExistence type="predicted"/>